<dbReference type="GO" id="GO:0005524">
    <property type="term" value="F:ATP binding"/>
    <property type="evidence" value="ECO:0007669"/>
    <property type="project" value="UniProtKB-UniRule"/>
</dbReference>
<dbReference type="EMBL" id="QHKO01000011">
    <property type="protein sequence ID" value="RAL20391.1"/>
    <property type="molecule type" value="Genomic_DNA"/>
</dbReference>
<feature type="transmembrane region" description="Helical" evidence="10">
    <location>
        <begin position="198"/>
        <end position="217"/>
    </location>
</feature>
<dbReference type="NCBIfam" id="TIGR01525">
    <property type="entry name" value="ATPase-IB_hvy"/>
    <property type="match status" value="1"/>
</dbReference>
<dbReference type="Gene3D" id="2.70.150.10">
    <property type="entry name" value="Calcium-transporting ATPase, cytoplasmic transduction domain A"/>
    <property type="match status" value="1"/>
</dbReference>
<keyword evidence="3 10" id="KW-0812">Transmembrane</keyword>
<dbReference type="GO" id="GO:0019829">
    <property type="term" value="F:ATPase-coupled monoatomic cation transmembrane transporter activity"/>
    <property type="evidence" value="ECO:0007669"/>
    <property type="project" value="InterPro"/>
</dbReference>
<dbReference type="GO" id="GO:0046872">
    <property type="term" value="F:metal ion binding"/>
    <property type="evidence" value="ECO:0007669"/>
    <property type="project" value="UniProtKB-KW"/>
</dbReference>
<organism evidence="13 14">
    <name type="scientific">Lujinxingia litoralis</name>
    <dbReference type="NCBI Taxonomy" id="2211119"/>
    <lineage>
        <taxon>Bacteria</taxon>
        <taxon>Deltaproteobacteria</taxon>
        <taxon>Bradymonadales</taxon>
        <taxon>Lujinxingiaceae</taxon>
        <taxon>Lujinxingia</taxon>
    </lineage>
</organism>
<dbReference type="InterPro" id="IPR001757">
    <property type="entry name" value="P_typ_ATPase"/>
</dbReference>
<keyword evidence="4 10" id="KW-0479">Metal-binding</keyword>
<evidence type="ECO:0000256" key="5">
    <source>
        <dbReference type="ARBA" id="ARBA00022741"/>
    </source>
</evidence>
<dbReference type="SUPFAM" id="SSF56784">
    <property type="entry name" value="HAD-like"/>
    <property type="match status" value="1"/>
</dbReference>
<dbReference type="GO" id="GO:0016887">
    <property type="term" value="F:ATP hydrolysis activity"/>
    <property type="evidence" value="ECO:0007669"/>
    <property type="project" value="InterPro"/>
</dbReference>
<comment type="caution">
    <text evidence="13">The sequence shown here is derived from an EMBL/GenBank/DDBJ whole genome shotgun (WGS) entry which is preliminary data.</text>
</comment>
<dbReference type="SFLD" id="SFLDF00027">
    <property type="entry name" value="p-type_atpase"/>
    <property type="match status" value="1"/>
</dbReference>
<evidence type="ECO:0000259" key="12">
    <source>
        <dbReference type="PROSITE" id="PS50846"/>
    </source>
</evidence>
<dbReference type="InterPro" id="IPR023214">
    <property type="entry name" value="HAD_sf"/>
</dbReference>
<comment type="subcellular location">
    <subcellularLocation>
        <location evidence="10">Cell membrane</location>
    </subcellularLocation>
    <subcellularLocation>
        <location evidence="1">Membrane</location>
        <topology evidence="1">Multi-pass membrane protein</topology>
    </subcellularLocation>
</comment>
<gene>
    <name evidence="13" type="ORF">DL240_17580</name>
</gene>
<evidence type="ECO:0000256" key="1">
    <source>
        <dbReference type="ARBA" id="ARBA00004141"/>
    </source>
</evidence>
<dbReference type="PROSITE" id="PS00154">
    <property type="entry name" value="ATPASE_E1_E2"/>
    <property type="match status" value="1"/>
</dbReference>
<dbReference type="Proteomes" id="UP000249169">
    <property type="component" value="Unassembled WGS sequence"/>
</dbReference>
<keyword evidence="9 10" id="KW-0472">Membrane</keyword>
<dbReference type="Pfam" id="PF00702">
    <property type="entry name" value="Hydrolase"/>
    <property type="match status" value="1"/>
</dbReference>
<name>A0A328C3J4_9DELT</name>
<dbReference type="InterPro" id="IPR059000">
    <property type="entry name" value="ATPase_P-type_domA"/>
</dbReference>
<evidence type="ECO:0000256" key="11">
    <source>
        <dbReference type="SAM" id="MobiDB-lite"/>
    </source>
</evidence>
<dbReference type="PRINTS" id="PR00119">
    <property type="entry name" value="CATATPASE"/>
</dbReference>
<feature type="domain" description="HMA" evidence="12">
    <location>
        <begin position="112"/>
        <end position="178"/>
    </location>
</feature>
<dbReference type="SUPFAM" id="SSF81653">
    <property type="entry name" value="Calcium ATPase, transduction domain A"/>
    <property type="match status" value="1"/>
</dbReference>
<evidence type="ECO:0000256" key="3">
    <source>
        <dbReference type="ARBA" id="ARBA00022692"/>
    </source>
</evidence>
<keyword evidence="5 10" id="KW-0547">Nucleotide-binding</keyword>
<evidence type="ECO:0000256" key="10">
    <source>
        <dbReference type="RuleBase" id="RU362081"/>
    </source>
</evidence>
<proteinExistence type="inferred from homology"/>
<evidence type="ECO:0000256" key="9">
    <source>
        <dbReference type="ARBA" id="ARBA00023136"/>
    </source>
</evidence>
<dbReference type="CDD" id="cd00371">
    <property type="entry name" value="HMA"/>
    <property type="match status" value="1"/>
</dbReference>
<evidence type="ECO:0000256" key="4">
    <source>
        <dbReference type="ARBA" id="ARBA00022723"/>
    </source>
</evidence>
<dbReference type="InterPro" id="IPR006121">
    <property type="entry name" value="HMA_dom"/>
</dbReference>
<feature type="region of interest" description="Disordered" evidence="11">
    <location>
        <begin position="56"/>
        <end position="110"/>
    </location>
</feature>
<feature type="transmembrane region" description="Helical" evidence="10">
    <location>
        <begin position="425"/>
        <end position="444"/>
    </location>
</feature>
<dbReference type="PRINTS" id="PR00941">
    <property type="entry name" value="CDATPASE"/>
</dbReference>
<dbReference type="PROSITE" id="PS50846">
    <property type="entry name" value="HMA_2"/>
    <property type="match status" value="1"/>
</dbReference>
<dbReference type="PANTHER" id="PTHR48085">
    <property type="entry name" value="CADMIUM/ZINC-TRANSPORTING ATPASE HMA2-RELATED"/>
    <property type="match status" value="1"/>
</dbReference>
<keyword evidence="6 10" id="KW-0067">ATP-binding</keyword>
<dbReference type="AlphaFoldDB" id="A0A328C3J4"/>
<dbReference type="InterPro" id="IPR018303">
    <property type="entry name" value="ATPase_P-typ_P_site"/>
</dbReference>
<keyword evidence="14" id="KW-1185">Reference proteome</keyword>
<dbReference type="InterPro" id="IPR008250">
    <property type="entry name" value="ATPase_P-typ_transduc_dom_A_sf"/>
</dbReference>
<protein>
    <submittedName>
        <fullName evidence="13">Heavy metal translocating P-type ATPase</fullName>
    </submittedName>
</protein>
<evidence type="ECO:0000313" key="14">
    <source>
        <dbReference type="Proteomes" id="UP000249169"/>
    </source>
</evidence>
<dbReference type="SUPFAM" id="SSF81665">
    <property type="entry name" value="Calcium ATPase, transmembrane domain M"/>
    <property type="match status" value="1"/>
</dbReference>
<dbReference type="SUPFAM" id="SSF81660">
    <property type="entry name" value="Metal cation-transporting ATPase, ATP-binding domain N"/>
    <property type="match status" value="1"/>
</dbReference>
<dbReference type="InterPro" id="IPR044492">
    <property type="entry name" value="P_typ_ATPase_HD_dom"/>
</dbReference>
<dbReference type="PANTHER" id="PTHR48085:SF5">
    <property type="entry name" value="CADMIUM_ZINC-TRANSPORTING ATPASE HMA4-RELATED"/>
    <property type="match status" value="1"/>
</dbReference>
<dbReference type="InterPro" id="IPR036163">
    <property type="entry name" value="HMA_dom_sf"/>
</dbReference>
<dbReference type="InterPro" id="IPR023298">
    <property type="entry name" value="ATPase_P-typ_TM_dom_sf"/>
</dbReference>
<feature type="transmembrane region" description="Helical" evidence="10">
    <location>
        <begin position="806"/>
        <end position="825"/>
    </location>
</feature>
<keyword evidence="10" id="KW-1003">Cell membrane</keyword>
<evidence type="ECO:0000256" key="7">
    <source>
        <dbReference type="ARBA" id="ARBA00022967"/>
    </source>
</evidence>
<dbReference type="Gene3D" id="3.40.1110.10">
    <property type="entry name" value="Calcium-transporting ATPase, cytoplasmic domain N"/>
    <property type="match status" value="1"/>
</dbReference>
<evidence type="ECO:0000256" key="8">
    <source>
        <dbReference type="ARBA" id="ARBA00022989"/>
    </source>
</evidence>
<dbReference type="SFLD" id="SFLDS00003">
    <property type="entry name" value="Haloacid_Dehalogenase"/>
    <property type="match status" value="1"/>
</dbReference>
<dbReference type="SUPFAM" id="SSF55008">
    <property type="entry name" value="HMA, heavy metal-associated domain"/>
    <property type="match status" value="1"/>
</dbReference>
<dbReference type="GO" id="GO:0005886">
    <property type="term" value="C:plasma membrane"/>
    <property type="evidence" value="ECO:0007669"/>
    <property type="project" value="UniProtKB-SubCell"/>
</dbReference>
<dbReference type="InterPro" id="IPR051014">
    <property type="entry name" value="Cation_Transport_ATPase_IB"/>
</dbReference>
<keyword evidence="8 10" id="KW-1133">Transmembrane helix</keyword>
<accession>A0A328C3J4</accession>
<comment type="similarity">
    <text evidence="2 10">Belongs to the cation transport ATPase (P-type) (TC 3.A.3) family. Type IB subfamily.</text>
</comment>
<dbReference type="InterPro" id="IPR027256">
    <property type="entry name" value="P-typ_ATPase_IB"/>
</dbReference>
<feature type="compositionally biased region" description="Basic and acidic residues" evidence="11">
    <location>
        <begin position="82"/>
        <end position="92"/>
    </location>
</feature>
<reference evidence="13 14" key="1">
    <citation type="submission" date="2018-05" db="EMBL/GenBank/DDBJ databases">
        <title>Lujinxingia marina gen. nov. sp. nov., a new facultative anaerobic member of the class Deltaproteobacteria, and proposal of Lujinxingaceae fam. nov.</title>
        <authorList>
            <person name="Li C.-M."/>
        </authorList>
    </citation>
    <scope>NUCLEOTIDE SEQUENCE [LARGE SCALE GENOMIC DNA]</scope>
    <source>
        <strain evidence="13 14">B210</strain>
    </source>
</reference>
<dbReference type="Gene3D" id="3.40.50.1000">
    <property type="entry name" value="HAD superfamily/HAD-like"/>
    <property type="match status" value="1"/>
</dbReference>
<feature type="transmembrane region" description="Helical" evidence="10">
    <location>
        <begin position="223"/>
        <end position="241"/>
    </location>
</feature>
<dbReference type="InterPro" id="IPR036412">
    <property type="entry name" value="HAD-like_sf"/>
</dbReference>
<evidence type="ECO:0000256" key="6">
    <source>
        <dbReference type="ARBA" id="ARBA00022840"/>
    </source>
</evidence>
<feature type="transmembrane region" description="Helical" evidence="10">
    <location>
        <begin position="780"/>
        <end position="800"/>
    </location>
</feature>
<keyword evidence="7" id="KW-1278">Translocase</keyword>
<evidence type="ECO:0000256" key="2">
    <source>
        <dbReference type="ARBA" id="ARBA00006024"/>
    </source>
</evidence>
<dbReference type="InterPro" id="IPR023299">
    <property type="entry name" value="ATPase_P-typ_cyto_dom_N"/>
</dbReference>
<dbReference type="Gene3D" id="3.30.70.100">
    <property type="match status" value="1"/>
</dbReference>
<feature type="region of interest" description="Disordered" evidence="11">
    <location>
        <begin position="1"/>
        <end position="23"/>
    </location>
</feature>
<dbReference type="Pfam" id="PF00122">
    <property type="entry name" value="E1-E2_ATPase"/>
    <property type="match status" value="1"/>
</dbReference>
<dbReference type="SFLD" id="SFLDG00002">
    <property type="entry name" value="C1.7:_P-type_atpase_like"/>
    <property type="match status" value="1"/>
</dbReference>
<sequence>MGRARVTWRAGRTTLSGGERPGPRAYRLLHQELTLAQIPPPSSTCGADQGCSTPSPAPESCCGSPAEPAAGDKVHRHAPGHVHHDHDHDLHGCRTSKAAPSSEERPEPDAAARTIFDVQGLCCQSEARLIEDALASAPGVAELRINVPAGTLTVYHDGQSSRDEATVAALSRVGLQAAPRPEFGRRAQVSHSAFDQRFWTVLSGALLTLAGAVVRFGFGITSVLVPILLSVAIVVGGVFVYRQAFRALRQRRIDINLLVTIAVVGAAAVGEWFEASTVILLFGFAEWLEARSMARARQAIGSLMALAPPTARVRRGEAFVEVELAEVVLGDEIELLPGARVPVDGELLSGVTEVDESTITGEARHVRKIAGDTLFAGTVNQAGRVRMRCTEPAATSTLARIIDAVEEARAQASPAEQFIDTFARIYTPAVVALAAAVALLGPLLTGGAFELWFYRALVFLVIACPCALVISTPIANVAGLARAARRGILVKGGKWLEMLGQLRALALDKTGTLTEGRLVVEGLHPLADVSADALLLAAARAESASEHPIGRAIVAEAMGRFELAEIVDAVSDARAVVGAGIEATLVAESAGLPGAGPAPVLRVGQLAWLSELGMSVPAALVAEHDRLASVGHTLIAVAEDQRVLGLVALGDRLRAGAPAALQALKRAGVTHLAMVTGDGPEAAAHFAGRLGLDPGLVFSRQTPHDKIARVDELKAQVGDHVAMVGDGVNDAPALAAASVGVAMGAAGTDVALESADVALMGDDLSRLAEAMIIGQKTRRIILQNITVALGLKVIFLVLALGGWATLWMAIVADMGGSLIVIFNALRLLRASEEERNAAASAATEPALAH</sequence>
<dbReference type="NCBIfam" id="TIGR01494">
    <property type="entry name" value="ATPase_P-type"/>
    <property type="match status" value="2"/>
</dbReference>
<evidence type="ECO:0000313" key="13">
    <source>
        <dbReference type="EMBL" id="RAL20391.1"/>
    </source>
</evidence>
<feature type="transmembrane region" description="Helical" evidence="10">
    <location>
        <begin position="456"/>
        <end position="481"/>
    </location>
</feature>